<accession>A0A6V7TS32</accession>
<evidence type="ECO:0000256" key="1">
    <source>
        <dbReference type="SAM" id="Coils"/>
    </source>
</evidence>
<organism evidence="2 3">
    <name type="scientific">Meloidogyne enterolobii</name>
    <name type="common">Root-knot nematode worm</name>
    <name type="synonym">Meloidogyne mayaguensis</name>
    <dbReference type="NCBI Taxonomy" id="390850"/>
    <lineage>
        <taxon>Eukaryota</taxon>
        <taxon>Metazoa</taxon>
        <taxon>Ecdysozoa</taxon>
        <taxon>Nematoda</taxon>
        <taxon>Chromadorea</taxon>
        <taxon>Rhabditida</taxon>
        <taxon>Tylenchina</taxon>
        <taxon>Tylenchomorpha</taxon>
        <taxon>Tylenchoidea</taxon>
        <taxon>Meloidogynidae</taxon>
        <taxon>Meloidogyninae</taxon>
        <taxon>Meloidogyne</taxon>
    </lineage>
</organism>
<feature type="coiled-coil region" evidence="1">
    <location>
        <begin position="1"/>
        <end position="56"/>
    </location>
</feature>
<dbReference type="EMBL" id="CAJEWN010000012">
    <property type="protein sequence ID" value="CAD2132739.1"/>
    <property type="molecule type" value="Genomic_DNA"/>
</dbReference>
<keyword evidence="1" id="KW-0175">Coiled coil</keyword>
<dbReference type="Proteomes" id="UP000580250">
    <property type="component" value="Unassembled WGS sequence"/>
</dbReference>
<evidence type="ECO:0000313" key="3">
    <source>
        <dbReference type="Proteomes" id="UP000580250"/>
    </source>
</evidence>
<protein>
    <submittedName>
        <fullName evidence="2">Uncharacterized protein</fullName>
    </submittedName>
</protein>
<evidence type="ECO:0000313" key="2">
    <source>
        <dbReference type="EMBL" id="CAD2132739.1"/>
    </source>
</evidence>
<dbReference type="Gene3D" id="1.20.5.340">
    <property type="match status" value="1"/>
</dbReference>
<reference evidence="2 3" key="1">
    <citation type="submission" date="2020-08" db="EMBL/GenBank/DDBJ databases">
        <authorList>
            <person name="Koutsovoulos G."/>
            <person name="Danchin GJ E."/>
        </authorList>
    </citation>
    <scope>NUCLEOTIDE SEQUENCE [LARGE SCALE GENOMIC DNA]</scope>
</reference>
<proteinExistence type="predicted"/>
<gene>
    <name evidence="2" type="ORF">MENT_LOCUS3776</name>
</gene>
<dbReference type="AlphaFoldDB" id="A0A6V7TS32"/>
<name>A0A6V7TS32_MELEN</name>
<sequence length="62" mass="7281">MRTVETNITNLKTQLNTANERNDALNKTVNDYVSRIRELNLQLKKLEEELSDIRANYNSKRS</sequence>
<comment type="caution">
    <text evidence="2">The sequence shown here is derived from an EMBL/GenBank/DDBJ whole genome shotgun (WGS) entry which is preliminary data.</text>
</comment>